<keyword evidence="2" id="KW-0812">Transmembrane</keyword>
<keyword evidence="2" id="KW-1133">Transmembrane helix</keyword>
<keyword evidence="2" id="KW-0472">Membrane</keyword>
<dbReference type="Proteomes" id="UP001152747">
    <property type="component" value="Unassembled WGS sequence"/>
</dbReference>
<feature type="chain" id="PRO_5040220210" evidence="3">
    <location>
        <begin position="26"/>
        <end position="386"/>
    </location>
</feature>
<evidence type="ECO:0000313" key="5">
    <source>
        <dbReference type="Proteomes" id="UP001152747"/>
    </source>
</evidence>
<comment type="caution">
    <text evidence="4">The sequence shown here is derived from an EMBL/GenBank/DDBJ whole genome shotgun (WGS) entry which is preliminary data.</text>
</comment>
<dbReference type="EMBL" id="CANHGI010000004">
    <property type="protein sequence ID" value="CAI5446859.1"/>
    <property type="molecule type" value="Genomic_DNA"/>
</dbReference>
<protein>
    <submittedName>
        <fullName evidence="4">Uncharacterized protein</fullName>
    </submittedName>
</protein>
<keyword evidence="5" id="KW-1185">Reference proteome</keyword>
<evidence type="ECO:0000256" key="1">
    <source>
        <dbReference type="SAM" id="MobiDB-lite"/>
    </source>
</evidence>
<feature type="region of interest" description="Disordered" evidence="1">
    <location>
        <begin position="311"/>
        <end position="339"/>
    </location>
</feature>
<evidence type="ECO:0000256" key="2">
    <source>
        <dbReference type="SAM" id="Phobius"/>
    </source>
</evidence>
<feature type="transmembrane region" description="Helical" evidence="2">
    <location>
        <begin position="227"/>
        <end position="254"/>
    </location>
</feature>
<sequence>MKLSEFYRLLFIFLILFAAFEFRDPQCEQREAYMKMKFPNTLIIFVNYFSDPQDAITDFKIQYLLKQVVCSIPQNRIIEYGTIEKDMFTMFTSISQLITRLQVPVPEVQTCEKAISNLAKPLSEYDAHFDRVEIIFFVPGFDATEQCDYVKEFQKLPTFANFNLIRFDNFKKFWTKTMNFPGIKELDMNQPEASEELKEKAINFINDILGIKPPENPEVCENPNFTLYSVISAIISMVFGFLITFLLIFTLGYFRKKKTQELMKIPNPMVKKDPNFHDDDLGEISGSTSKTQSSGDTGKVVTDFDEVYEHNEKEKKVAPKVAPKPPVKPEAVKKELPKTMAKPEKFEELSDISSVATTMKLKDFDDTYNGKNLDVTYKPNEKAIRK</sequence>
<dbReference type="AlphaFoldDB" id="A0A9P1N0D1"/>
<feature type="signal peptide" evidence="3">
    <location>
        <begin position="1"/>
        <end position="25"/>
    </location>
</feature>
<gene>
    <name evidence="4" type="ORF">CAMP_LOCUS9496</name>
</gene>
<name>A0A9P1N0D1_9PELO</name>
<evidence type="ECO:0000313" key="4">
    <source>
        <dbReference type="EMBL" id="CAI5446859.1"/>
    </source>
</evidence>
<accession>A0A9P1N0D1</accession>
<organism evidence="4 5">
    <name type="scientific">Caenorhabditis angaria</name>
    <dbReference type="NCBI Taxonomy" id="860376"/>
    <lineage>
        <taxon>Eukaryota</taxon>
        <taxon>Metazoa</taxon>
        <taxon>Ecdysozoa</taxon>
        <taxon>Nematoda</taxon>
        <taxon>Chromadorea</taxon>
        <taxon>Rhabditida</taxon>
        <taxon>Rhabditina</taxon>
        <taxon>Rhabditomorpha</taxon>
        <taxon>Rhabditoidea</taxon>
        <taxon>Rhabditidae</taxon>
        <taxon>Peloderinae</taxon>
        <taxon>Caenorhabditis</taxon>
    </lineage>
</organism>
<reference evidence="4" key="1">
    <citation type="submission" date="2022-11" db="EMBL/GenBank/DDBJ databases">
        <authorList>
            <person name="Kikuchi T."/>
        </authorList>
    </citation>
    <scope>NUCLEOTIDE SEQUENCE</scope>
    <source>
        <strain evidence="4">PS1010</strain>
    </source>
</reference>
<evidence type="ECO:0000256" key="3">
    <source>
        <dbReference type="SAM" id="SignalP"/>
    </source>
</evidence>
<proteinExistence type="predicted"/>
<feature type="compositionally biased region" description="Basic and acidic residues" evidence="1">
    <location>
        <begin position="330"/>
        <end position="339"/>
    </location>
</feature>
<keyword evidence="3" id="KW-0732">Signal</keyword>